<dbReference type="CDD" id="cd01138">
    <property type="entry name" value="FeuA"/>
    <property type="match status" value="1"/>
</dbReference>
<sequence length="321" mass="35964">MYRNIKNNVFFYIVIIGLLLLISACGNESSEETNEDSAENSTENAEVTLNSEMGEVTIPTNADRVIAPYHEDALLALGITPVAKWVIGSSVQDYLEEDLGDLPGIEWNLPLEQVLNHEPDLIILENALDSYEGTYDDYNKIASTYVMTEEVTKDWRKQVELFGKLFGKESEAEEVLGDYEQQVEEASQQIEDAIGDESIAAIWVTGEQFYLFEQDRHSANVFYNELGINQPSLVTELGDAEAQWNPLSIEKLSELDADHVFLLAEEGEQGIELLENSNVWQSTPAAENGNVYRLNDPSNWTNQGLIASEQTINDIVNMLVD</sequence>
<feature type="domain" description="Fe/B12 periplasmic-binding" evidence="6">
    <location>
        <begin position="62"/>
        <end position="321"/>
    </location>
</feature>
<proteinExistence type="inferred from homology"/>
<feature type="coiled-coil region" evidence="5">
    <location>
        <begin position="169"/>
        <end position="196"/>
    </location>
</feature>
<keyword evidence="4" id="KW-0732">Signal</keyword>
<evidence type="ECO:0000313" key="8">
    <source>
        <dbReference type="Proteomes" id="UP000198618"/>
    </source>
</evidence>
<evidence type="ECO:0000256" key="3">
    <source>
        <dbReference type="ARBA" id="ARBA00022448"/>
    </source>
</evidence>
<reference evidence="7 8" key="1">
    <citation type="submission" date="2016-10" db="EMBL/GenBank/DDBJ databases">
        <authorList>
            <person name="de Groot N.N."/>
        </authorList>
    </citation>
    <scope>NUCLEOTIDE SEQUENCE [LARGE SCALE GENOMIC DNA]</scope>
    <source>
        <strain evidence="7 8">IBRC-M 10780</strain>
    </source>
</reference>
<comment type="similarity">
    <text evidence="2">Belongs to the bacterial solute-binding protein 8 family.</text>
</comment>
<dbReference type="PROSITE" id="PS50983">
    <property type="entry name" value="FE_B12_PBP"/>
    <property type="match status" value="1"/>
</dbReference>
<evidence type="ECO:0000256" key="1">
    <source>
        <dbReference type="ARBA" id="ARBA00004193"/>
    </source>
</evidence>
<protein>
    <submittedName>
        <fullName evidence="7">Iron complex transport system substrate-binding protein</fullName>
    </submittedName>
</protein>
<evidence type="ECO:0000259" key="6">
    <source>
        <dbReference type="PROSITE" id="PS50983"/>
    </source>
</evidence>
<gene>
    <name evidence="7" type="ORF">SAMN05216389_10921</name>
</gene>
<dbReference type="PANTHER" id="PTHR30532">
    <property type="entry name" value="IRON III DICITRATE-BINDING PERIPLASMIC PROTEIN"/>
    <property type="match status" value="1"/>
</dbReference>
<dbReference type="Gene3D" id="3.40.50.1980">
    <property type="entry name" value="Nitrogenase molybdenum iron protein domain"/>
    <property type="match status" value="2"/>
</dbReference>
<dbReference type="RefSeq" id="WP_090869735.1">
    <property type="nucleotide sequence ID" value="NZ_FOHE01000009.1"/>
</dbReference>
<keyword evidence="3" id="KW-0813">Transport</keyword>
<accession>A0A1I0DM15</accession>
<dbReference type="Proteomes" id="UP000198618">
    <property type="component" value="Unassembled WGS sequence"/>
</dbReference>
<dbReference type="EMBL" id="FOHE01000009">
    <property type="protein sequence ID" value="SET33245.1"/>
    <property type="molecule type" value="Genomic_DNA"/>
</dbReference>
<dbReference type="SUPFAM" id="SSF53807">
    <property type="entry name" value="Helical backbone' metal receptor"/>
    <property type="match status" value="1"/>
</dbReference>
<dbReference type="STRING" id="930131.SAMN05216389_10921"/>
<evidence type="ECO:0000313" key="7">
    <source>
        <dbReference type="EMBL" id="SET33245.1"/>
    </source>
</evidence>
<dbReference type="InterPro" id="IPR051313">
    <property type="entry name" value="Bact_iron-sidero_bind"/>
</dbReference>
<dbReference type="GO" id="GO:1901678">
    <property type="term" value="P:iron coordination entity transport"/>
    <property type="evidence" value="ECO:0007669"/>
    <property type="project" value="UniProtKB-ARBA"/>
</dbReference>
<dbReference type="GO" id="GO:0005886">
    <property type="term" value="C:plasma membrane"/>
    <property type="evidence" value="ECO:0007669"/>
    <property type="project" value="UniProtKB-SubCell"/>
</dbReference>
<keyword evidence="8" id="KW-1185">Reference proteome</keyword>
<dbReference type="Pfam" id="PF01497">
    <property type="entry name" value="Peripla_BP_2"/>
    <property type="match status" value="1"/>
</dbReference>
<comment type="subcellular location">
    <subcellularLocation>
        <location evidence="1">Cell membrane</location>
        <topology evidence="1">Lipid-anchor</topology>
    </subcellularLocation>
</comment>
<dbReference type="PROSITE" id="PS51257">
    <property type="entry name" value="PROKAR_LIPOPROTEIN"/>
    <property type="match status" value="1"/>
</dbReference>
<evidence type="ECO:0000256" key="2">
    <source>
        <dbReference type="ARBA" id="ARBA00008814"/>
    </source>
</evidence>
<evidence type="ECO:0000256" key="5">
    <source>
        <dbReference type="SAM" id="Coils"/>
    </source>
</evidence>
<name>A0A1I0DM15_9BACI</name>
<dbReference type="InterPro" id="IPR002491">
    <property type="entry name" value="ABC_transptr_periplasmic_BD"/>
</dbReference>
<dbReference type="GO" id="GO:0030288">
    <property type="term" value="C:outer membrane-bounded periplasmic space"/>
    <property type="evidence" value="ECO:0007669"/>
    <property type="project" value="TreeGrafter"/>
</dbReference>
<organism evidence="7 8">
    <name type="scientific">Oceanobacillus limi</name>
    <dbReference type="NCBI Taxonomy" id="930131"/>
    <lineage>
        <taxon>Bacteria</taxon>
        <taxon>Bacillati</taxon>
        <taxon>Bacillota</taxon>
        <taxon>Bacilli</taxon>
        <taxon>Bacillales</taxon>
        <taxon>Bacillaceae</taxon>
        <taxon>Oceanobacillus</taxon>
    </lineage>
</organism>
<dbReference type="OrthoDB" id="2417096at2"/>
<dbReference type="PANTHER" id="PTHR30532:SF1">
    <property type="entry name" value="IRON(3+)-HYDROXAMATE-BINDING PROTEIN FHUD"/>
    <property type="match status" value="1"/>
</dbReference>
<keyword evidence="5" id="KW-0175">Coiled coil</keyword>
<dbReference type="AlphaFoldDB" id="A0A1I0DM15"/>
<evidence type="ECO:0000256" key="4">
    <source>
        <dbReference type="ARBA" id="ARBA00022729"/>
    </source>
</evidence>